<accession>A0ABX4H9W1</accession>
<dbReference type="InterPro" id="IPR021804">
    <property type="entry name" value="DUF3375"/>
</dbReference>
<keyword evidence="2" id="KW-1185">Reference proteome</keyword>
<dbReference type="Proteomes" id="UP000218281">
    <property type="component" value="Unassembled WGS sequence"/>
</dbReference>
<dbReference type="Pfam" id="PF11855">
    <property type="entry name" value="DUF3375"/>
    <property type="match status" value="1"/>
</dbReference>
<gene>
    <name evidence="1" type="ORF">CKJ81_05975</name>
</gene>
<comment type="caution">
    <text evidence="1">The sequence shown here is derived from an EMBL/GenBank/DDBJ whole genome shotgun (WGS) entry which is preliminary data.</text>
</comment>
<evidence type="ECO:0000313" key="2">
    <source>
        <dbReference type="Proteomes" id="UP000218281"/>
    </source>
</evidence>
<dbReference type="RefSeq" id="WP_095535598.1">
    <property type="nucleotide sequence ID" value="NZ_NSGO01000005.1"/>
</dbReference>
<reference evidence="1 2" key="1">
    <citation type="submission" date="2017-08" db="EMBL/GenBank/DDBJ databases">
        <title>Whole genome sequences of 6 clinical strains closest to Corynebacterium imitans.</title>
        <authorList>
            <person name="Bernier A.-M."/>
            <person name="Burdz T."/>
            <person name="Bernard K."/>
        </authorList>
    </citation>
    <scope>NUCLEOTIDE SEQUENCE [LARGE SCALE GENOMIC DNA]</scope>
    <source>
        <strain evidence="1 2">NML93-0607</strain>
    </source>
</reference>
<organism evidence="1 2">
    <name type="scientific">Corynebacterium hadale</name>
    <dbReference type="NCBI Taxonomy" id="2026255"/>
    <lineage>
        <taxon>Bacteria</taxon>
        <taxon>Bacillati</taxon>
        <taxon>Actinomycetota</taxon>
        <taxon>Actinomycetes</taxon>
        <taxon>Mycobacteriales</taxon>
        <taxon>Corynebacteriaceae</taxon>
        <taxon>Corynebacterium</taxon>
    </lineage>
</organism>
<proteinExistence type="predicted"/>
<sequence>MNSISVVATTLEQIRLSTSNPAWVILRAKNAPAVLAILRSVFEGDNRQVAGSDFALTVDTMLVDIREQTDMELPKTGVAYINDWVKDGYLVRRSPQGTREEL</sequence>
<evidence type="ECO:0000313" key="1">
    <source>
        <dbReference type="EMBL" id="PAT06100.1"/>
    </source>
</evidence>
<protein>
    <submittedName>
        <fullName evidence="1">Uncharacterized protein</fullName>
    </submittedName>
</protein>
<name>A0ABX4H9W1_9CORY</name>
<dbReference type="EMBL" id="NSGO01000005">
    <property type="protein sequence ID" value="PAT06100.1"/>
    <property type="molecule type" value="Genomic_DNA"/>
</dbReference>